<dbReference type="InterPro" id="IPR010371">
    <property type="entry name" value="YBR137W-like"/>
</dbReference>
<evidence type="ECO:0000313" key="3">
    <source>
        <dbReference type="Proteomes" id="UP000316093"/>
    </source>
</evidence>
<keyword evidence="3" id="KW-1185">Reference proteome</keyword>
<evidence type="ECO:0000313" key="2">
    <source>
        <dbReference type="EMBL" id="QDE40083.1"/>
    </source>
</evidence>
<dbReference type="Gene3D" id="3.30.450.150">
    <property type="entry name" value="Haem-degrading domain"/>
    <property type="match status" value="1"/>
</dbReference>
<dbReference type="InterPro" id="IPR038084">
    <property type="entry name" value="PduO/GlcC-like_sf"/>
</dbReference>
<dbReference type="PANTHER" id="PTHR28255:SF1">
    <property type="entry name" value="UPF0303 PROTEIN YBR137W"/>
    <property type="match status" value="1"/>
</dbReference>
<dbReference type="HAMAP" id="MF_00761">
    <property type="entry name" value="UPF0303"/>
    <property type="match status" value="1"/>
</dbReference>
<evidence type="ECO:0000256" key="1">
    <source>
        <dbReference type="HAMAP-Rule" id="MF_00761"/>
    </source>
</evidence>
<proteinExistence type="inferred from homology"/>
<dbReference type="AlphaFoldDB" id="A0A4Y5Z727"/>
<dbReference type="InterPro" id="IPR005624">
    <property type="entry name" value="PduO/GlcC-like"/>
</dbReference>
<dbReference type="Pfam" id="PF03928">
    <property type="entry name" value="HbpS-like"/>
    <property type="match status" value="1"/>
</dbReference>
<dbReference type="RefSeq" id="WP_139983456.1">
    <property type="nucleotide sequence ID" value="NZ_CP041046.1"/>
</dbReference>
<accession>A0A4Y5Z727</accession>
<protein>
    <recommendedName>
        <fullName evidence="1">UPF0303 protein FIV34_13075</fullName>
    </recommendedName>
</protein>
<dbReference type="KEGG" id="lpy:FIV34_13075"/>
<dbReference type="OrthoDB" id="9815315at2"/>
<dbReference type="EMBL" id="CP041046">
    <property type="protein sequence ID" value="QDE40083.1"/>
    <property type="molecule type" value="Genomic_DNA"/>
</dbReference>
<dbReference type="Proteomes" id="UP000316093">
    <property type="component" value="Chromosome"/>
</dbReference>
<reference evidence="2 3" key="1">
    <citation type="submission" date="2019-06" db="EMBL/GenBank/DDBJ databases">
        <title>A complete genome sequence for Luteibacter pinisoli MAH-14.</title>
        <authorList>
            <person name="Baltrus D.A."/>
        </authorList>
    </citation>
    <scope>NUCLEOTIDE SEQUENCE [LARGE SCALE GENOMIC DNA]</scope>
    <source>
        <strain evidence="2 3">MAH-14</strain>
    </source>
</reference>
<dbReference type="PANTHER" id="PTHR28255">
    <property type="match status" value="1"/>
</dbReference>
<name>A0A4Y5Z727_9GAMM</name>
<sequence>MTDITLESLAAEEQALQFERFTLEQAWALGDALRTAALQRGAAVAIDISLRNRPLFHVALPGTDVSHASWVRRKRNTVLALGTSTLAVGLKLAKAGQSLEDRYGLSPADHASDGGGFPLRLRGLGVIGAITVSGMPSIDDHTLVTATLAEFLNQR</sequence>
<gene>
    <name evidence="2" type="ORF">FIV34_13075</name>
</gene>
<organism evidence="2 3">
    <name type="scientific">Luteibacter pinisoli</name>
    <dbReference type="NCBI Taxonomy" id="2589080"/>
    <lineage>
        <taxon>Bacteria</taxon>
        <taxon>Pseudomonadati</taxon>
        <taxon>Pseudomonadota</taxon>
        <taxon>Gammaproteobacteria</taxon>
        <taxon>Lysobacterales</taxon>
        <taxon>Rhodanobacteraceae</taxon>
        <taxon>Luteibacter</taxon>
    </lineage>
</organism>
<dbReference type="NCBIfam" id="NF002696">
    <property type="entry name" value="PRK02487.1-5"/>
    <property type="match status" value="1"/>
</dbReference>
<dbReference type="PIRSF" id="PIRSF008757">
    <property type="entry name" value="UCP008757"/>
    <property type="match status" value="1"/>
</dbReference>
<dbReference type="SUPFAM" id="SSF143744">
    <property type="entry name" value="GlcG-like"/>
    <property type="match status" value="1"/>
</dbReference>
<comment type="similarity">
    <text evidence="1">Belongs to the UPF0303 family.</text>
</comment>